<dbReference type="AlphaFoldDB" id="A0A0A2A9M1"/>
<dbReference type="InterPro" id="IPR036873">
    <property type="entry name" value="Rhodanese-like_dom_sf"/>
</dbReference>
<evidence type="ECO:0000313" key="3">
    <source>
        <dbReference type="EMBL" id="KGF98562.1"/>
    </source>
</evidence>
<dbReference type="STRING" id="74545.EU96_0525"/>
<dbReference type="SUPFAM" id="SSF52540">
    <property type="entry name" value="P-loop containing nucleoside triphosphate hydrolases"/>
    <property type="match status" value="1"/>
</dbReference>
<evidence type="ECO:0000259" key="2">
    <source>
        <dbReference type="PROSITE" id="PS50206"/>
    </source>
</evidence>
<feature type="domain" description="Rhodanese" evidence="2">
    <location>
        <begin position="18"/>
        <end position="144"/>
    </location>
</feature>
<dbReference type="EMBL" id="JNAM01000005">
    <property type="protein sequence ID" value="KGF98562.1"/>
    <property type="molecule type" value="Genomic_DNA"/>
</dbReference>
<dbReference type="SMART" id="SM00450">
    <property type="entry name" value="RHOD"/>
    <property type="match status" value="1"/>
</dbReference>
<dbReference type="Proteomes" id="UP000030445">
    <property type="component" value="Unassembled WGS sequence"/>
</dbReference>
<sequence length="347" mass="41078">MYFKRKELEKFRSFKGPLIDVRSPSEYYKGHMPNSINIPLFDNDERIIIGTIYKKEGRKKAVIEGLKFFEKKIEFFLDNLFMSIDSYKNFPDNNKNELFIRIYCSRGGMRSQSIAWLLEKYKLNPIILKRGYKTYRRWILDCFSKKWNIVIIGGKTGSGKTRLLSLLEKYKYQTIDLEGFACHRGSTFGGLGMKEQPSNEQFENEIAEKLYSFKTNNNIFVEAESANIGKCKIPHEFFNQMKKSRRIEILRSESNRLNELIDTYSVFTKEELKNSVQRIKKRLGPQRTKIALESIDEEKWDLVCRSVLDYYDRCYEYEKVGKENITLLDLTDKNYDEKILELINNVL</sequence>
<evidence type="ECO:0000313" key="4">
    <source>
        <dbReference type="Proteomes" id="UP000030445"/>
    </source>
</evidence>
<evidence type="ECO:0000256" key="1">
    <source>
        <dbReference type="ARBA" id="ARBA00023266"/>
    </source>
</evidence>
<dbReference type="OrthoDB" id="9808735at2"/>
<dbReference type="NCBIfam" id="NF008750">
    <property type="entry name" value="PRK11784.1-2"/>
    <property type="match status" value="1"/>
</dbReference>
<dbReference type="PROSITE" id="PS50206">
    <property type="entry name" value="RHODANESE_3"/>
    <property type="match status" value="1"/>
</dbReference>
<dbReference type="Gene3D" id="3.40.50.300">
    <property type="entry name" value="P-loop containing nucleotide triphosphate hydrolases"/>
    <property type="match status" value="1"/>
</dbReference>
<comment type="caution">
    <text evidence="3">The sequence shown here is derived from an EMBL/GenBank/DDBJ whole genome shotgun (WGS) entry which is preliminary data.</text>
</comment>
<name>A0A0A2A9M1_PROMR</name>
<proteinExistence type="predicted"/>
<dbReference type="PANTHER" id="PTHR30401:SF0">
    <property type="entry name" value="TRNA 2-SELENOURIDINE SYNTHASE"/>
    <property type="match status" value="1"/>
</dbReference>
<dbReference type="InterPro" id="IPR017582">
    <property type="entry name" value="SelU"/>
</dbReference>
<dbReference type="Pfam" id="PF26341">
    <property type="entry name" value="AAA_SelU"/>
    <property type="match status" value="1"/>
</dbReference>
<dbReference type="RefSeq" id="WP_032526150.1">
    <property type="nucleotide sequence ID" value="NZ_CP138951.1"/>
</dbReference>
<accession>A0A0A2A9M1</accession>
<dbReference type="InterPro" id="IPR001763">
    <property type="entry name" value="Rhodanese-like_dom"/>
</dbReference>
<dbReference type="GO" id="GO:0043828">
    <property type="term" value="F:tRNA 2-selenouridine synthase activity"/>
    <property type="evidence" value="ECO:0007669"/>
    <property type="project" value="InterPro"/>
</dbReference>
<protein>
    <submittedName>
        <fullName evidence="3">Selenophosphate-dependent tRNA 2-selenouridine synthase</fullName>
    </submittedName>
</protein>
<dbReference type="PANTHER" id="PTHR30401">
    <property type="entry name" value="TRNA 2-SELENOURIDINE SYNTHASE"/>
    <property type="match status" value="1"/>
</dbReference>
<dbReference type="Gene3D" id="3.40.250.10">
    <property type="entry name" value="Rhodanese-like domain"/>
    <property type="match status" value="1"/>
</dbReference>
<dbReference type="NCBIfam" id="TIGR03167">
    <property type="entry name" value="tRNA_sel_U_synt"/>
    <property type="match status" value="1"/>
</dbReference>
<gene>
    <name evidence="3" type="ORF">EU96_0525</name>
</gene>
<reference evidence="4" key="1">
    <citation type="journal article" date="2014" name="Sci. Data">
        <title>Genomes of diverse isolates of the marine cyanobacterium Prochlorococcus.</title>
        <authorList>
            <person name="Biller S."/>
            <person name="Berube P."/>
            <person name="Thompson J."/>
            <person name="Kelly L."/>
            <person name="Roggensack S."/>
            <person name="Awad L."/>
            <person name="Roache-Johnson K."/>
            <person name="Ding H."/>
            <person name="Giovannoni S.J."/>
            <person name="Moore L.R."/>
            <person name="Chisholm S.W."/>
        </authorList>
    </citation>
    <scope>NUCLEOTIDE SEQUENCE [LARGE SCALE GENOMIC DNA]</scope>
    <source>
        <strain evidence="4">MIT 9302</strain>
    </source>
</reference>
<organism evidence="3 4">
    <name type="scientific">Prochlorococcus marinus str. MIT 9302</name>
    <dbReference type="NCBI Taxonomy" id="74545"/>
    <lineage>
        <taxon>Bacteria</taxon>
        <taxon>Bacillati</taxon>
        <taxon>Cyanobacteriota</taxon>
        <taxon>Cyanophyceae</taxon>
        <taxon>Synechococcales</taxon>
        <taxon>Prochlorococcaceae</taxon>
        <taxon>Prochlorococcus</taxon>
    </lineage>
</organism>
<dbReference type="eggNOG" id="COG2603">
    <property type="taxonomic scope" value="Bacteria"/>
</dbReference>
<dbReference type="InterPro" id="IPR058840">
    <property type="entry name" value="AAA_SelU"/>
</dbReference>
<keyword evidence="1" id="KW-0711">Selenium</keyword>
<dbReference type="GO" id="GO:0002098">
    <property type="term" value="P:tRNA wobble uridine modification"/>
    <property type="evidence" value="ECO:0007669"/>
    <property type="project" value="InterPro"/>
</dbReference>
<dbReference type="Pfam" id="PF00581">
    <property type="entry name" value="Rhodanese"/>
    <property type="match status" value="1"/>
</dbReference>
<dbReference type="InterPro" id="IPR027417">
    <property type="entry name" value="P-loop_NTPase"/>
</dbReference>
<dbReference type="SUPFAM" id="SSF52821">
    <property type="entry name" value="Rhodanese/Cell cycle control phosphatase"/>
    <property type="match status" value="1"/>
</dbReference>